<keyword evidence="2" id="KW-1133">Transmembrane helix</keyword>
<feature type="region of interest" description="Disordered" evidence="1">
    <location>
        <begin position="184"/>
        <end position="281"/>
    </location>
</feature>
<dbReference type="Proteomes" id="UP000308953">
    <property type="component" value="Unassembled WGS sequence"/>
</dbReference>
<dbReference type="AlphaFoldDB" id="A0A4T0BUB7"/>
<dbReference type="InterPro" id="IPR025187">
    <property type="entry name" value="DUF4112"/>
</dbReference>
<evidence type="ECO:0000256" key="2">
    <source>
        <dbReference type="SAM" id="Phobius"/>
    </source>
</evidence>
<gene>
    <name evidence="4" type="ORF">D6C78_06263</name>
    <name evidence="3" type="ORF">D6D10_10467</name>
</gene>
<evidence type="ECO:0008006" key="7">
    <source>
        <dbReference type="Google" id="ProtNLM"/>
    </source>
</evidence>
<proteinExistence type="predicted"/>
<reference evidence="5 6" key="1">
    <citation type="submission" date="2018-10" db="EMBL/GenBank/DDBJ databases">
        <title>Fifty Aureobasidium pullulans genomes reveal a recombining polyextremotolerant generalist.</title>
        <authorList>
            <person name="Gostincar C."/>
            <person name="Turk M."/>
            <person name="Zajc J."/>
            <person name="Gunde-Cimerman N."/>
        </authorList>
    </citation>
    <scope>NUCLEOTIDE SEQUENCE [LARGE SCALE GENOMIC DNA]</scope>
    <source>
        <strain evidence="4 5">EXF-1645</strain>
        <strain evidence="3 6">EXF-9785</strain>
    </source>
</reference>
<evidence type="ECO:0000313" key="5">
    <source>
        <dbReference type="Proteomes" id="UP000308724"/>
    </source>
</evidence>
<organism evidence="4 5">
    <name type="scientific">Aureobasidium pullulans</name>
    <name type="common">Black yeast</name>
    <name type="synonym">Pullularia pullulans</name>
    <dbReference type="NCBI Taxonomy" id="5580"/>
    <lineage>
        <taxon>Eukaryota</taxon>
        <taxon>Fungi</taxon>
        <taxon>Dikarya</taxon>
        <taxon>Ascomycota</taxon>
        <taxon>Pezizomycotina</taxon>
        <taxon>Dothideomycetes</taxon>
        <taxon>Dothideomycetidae</taxon>
        <taxon>Dothideales</taxon>
        <taxon>Saccotheciaceae</taxon>
        <taxon>Aureobasidium</taxon>
    </lineage>
</organism>
<dbReference type="EMBL" id="QZBZ01000135">
    <property type="protein sequence ID" value="TIA35262.1"/>
    <property type="molecule type" value="Genomic_DNA"/>
</dbReference>
<accession>A0A4T0BUB7</accession>
<dbReference type="Proteomes" id="UP000308724">
    <property type="component" value="Unassembled WGS sequence"/>
</dbReference>
<evidence type="ECO:0000313" key="3">
    <source>
        <dbReference type="EMBL" id="THX22498.1"/>
    </source>
</evidence>
<evidence type="ECO:0000256" key="1">
    <source>
        <dbReference type="SAM" id="MobiDB-lite"/>
    </source>
</evidence>
<dbReference type="Pfam" id="PF13430">
    <property type="entry name" value="DUF4112"/>
    <property type="match status" value="1"/>
</dbReference>
<feature type="transmembrane region" description="Helical" evidence="2">
    <location>
        <begin position="132"/>
        <end position="153"/>
    </location>
</feature>
<feature type="compositionally biased region" description="Basic and acidic residues" evidence="1">
    <location>
        <begin position="209"/>
        <end position="229"/>
    </location>
</feature>
<dbReference type="PANTHER" id="PTHR35519:SF2">
    <property type="entry name" value="PH DOMAIN PROTEIN"/>
    <property type="match status" value="1"/>
</dbReference>
<protein>
    <recommendedName>
        <fullName evidence="7">PH domain-containing protein</fullName>
    </recommendedName>
</protein>
<evidence type="ECO:0000313" key="4">
    <source>
        <dbReference type="EMBL" id="TIA35262.1"/>
    </source>
</evidence>
<keyword evidence="2" id="KW-0812">Transmembrane</keyword>
<comment type="caution">
    <text evidence="4">The sequence shown here is derived from an EMBL/GenBank/DDBJ whole genome shotgun (WGS) entry which is preliminary data.</text>
</comment>
<evidence type="ECO:0000313" key="6">
    <source>
        <dbReference type="Proteomes" id="UP000308953"/>
    </source>
</evidence>
<feature type="transmembrane region" description="Helical" evidence="2">
    <location>
        <begin position="93"/>
        <end position="120"/>
    </location>
</feature>
<dbReference type="EMBL" id="QZAV01000652">
    <property type="protein sequence ID" value="THX22498.1"/>
    <property type="molecule type" value="Genomic_DNA"/>
</dbReference>
<sequence length="281" mass="31167">MGNIKNMAGVVGKYAANKMLRGQMAKYQSKKPCGDEDPFFVYIDDPRKPGKQKKVKKTVPAYIPEHDADVLAKMRRRAYRLDMSLFEFLGTRFGWSSIIGIVPAAGDAIDAAIALLLVRGCMKVKGGLPMDILIRMLINVAVDFLIGLVPFVGDIADAYFKANTKNCRLLEKHLDSLYKPDALKATKGRNGHHPPPATAYEDFSDEEDDRRAFLQETRPHTDGAQDVRRPAPTAAPATKKSGGWLNFGGGNTRREPDLERGNASRPVYTEQDTGTMRADRR</sequence>
<keyword evidence="2" id="KW-0472">Membrane</keyword>
<name>A0A4T0BUB7_AURPU</name>
<feature type="compositionally biased region" description="Basic and acidic residues" evidence="1">
    <location>
        <begin position="252"/>
        <end position="262"/>
    </location>
</feature>
<dbReference type="PANTHER" id="PTHR35519">
    <property type="entry name" value="MEMBRANE PROTEINS"/>
    <property type="match status" value="1"/>
</dbReference>